<reference evidence="1" key="1">
    <citation type="submission" date="2022-11" db="EMBL/GenBank/DDBJ databases">
        <title>Genome Sequence of Boeremia exigua.</title>
        <authorList>
            <person name="Buettner E."/>
        </authorList>
    </citation>
    <scope>NUCLEOTIDE SEQUENCE</scope>
    <source>
        <strain evidence="1">CU02</strain>
    </source>
</reference>
<dbReference type="Proteomes" id="UP001153331">
    <property type="component" value="Unassembled WGS sequence"/>
</dbReference>
<gene>
    <name evidence="1" type="ORF">OPT61_g5241</name>
</gene>
<keyword evidence="2" id="KW-1185">Reference proteome</keyword>
<name>A0ACC2IBC4_9PLEO</name>
<comment type="caution">
    <text evidence="1">The sequence shown here is derived from an EMBL/GenBank/DDBJ whole genome shotgun (WGS) entry which is preliminary data.</text>
</comment>
<sequence>MLGARSLQWFCLAIVFLSTSALAQSPATEDECDWYCWVEGRLDALEQQVTKLTKKLSSGEWNNGSPSSTQQPSQYATSTTKRYSTTFGSSYVTPTTKAAYSTKPTSTSTKTIVTVSTSNSASYPTDVQPRDGYRAIGYFGNWDIYARKFFPQNIPADKLTHVLYSFADNKDDGTVFFTDTYADTDIHYPGDSWSEPGNNVYGAVKQLQLLKANNRNLKVMLSIGGWTYTNTNKHMDLPMSTARGRQKFADSCVAMIRDYGFDGIDVDWEYPQNIEQGGQLLDLLKTIRQALDSYADTLIYEDGRGSSEKPHFELSIAAPAGEANYRNMPLREISQVLDFINLMAYDYAGSWDKTSGHAQNLYKSRSNPASTPFNTYDVVQAYFNAGVKPSKLNLGMPIYGRAFTNTAGIGQPYNGNGKGSWEAGVYDWKDLPLPGAQVYYDQEAGGTYSYDNTTGMLVSYDTVDMALKKTEWIKKAKLGGAMWWEVSGDRHDGTGIIDNVVASLKGKNGAGIQQKSNWLRYPDSKFDNIKKMGG</sequence>
<dbReference type="EMBL" id="JAPHNI010000329">
    <property type="protein sequence ID" value="KAJ8112387.1"/>
    <property type="molecule type" value="Genomic_DNA"/>
</dbReference>
<accession>A0ACC2IBC4</accession>
<evidence type="ECO:0000313" key="2">
    <source>
        <dbReference type="Proteomes" id="UP001153331"/>
    </source>
</evidence>
<evidence type="ECO:0000313" key="1">
    <source>
        <dbReference type="EMBL" id="KAJ8112387.1"/>
    </source>
</evidence>
<organism evidence="1 2">
    <name type="scientific">Boeremia exigua</name>
    <dbReference type="NCBI Taxonomy" id="749465"/>
    <lineage>
        <taxon>Eukaryota</taxon>
        <taxon>Fungi</taxon>
        <taxon>Dikarya</taxon>
        <taxon>Ascomycota</taxon>
        <taxon>Pezizomycotina</taxon>
        <taxon>Dothideomycetes</taxon>
        <taxon>Pleosporomycetidae</taxon>
        <taxon>Pleosporales</taxon>
        <taxon>Pleosporineae</taxon>
        <taxon>Didymellaceae</taxon>
        <taxon>Boeremia</taxon>
    </lineage>
</organism>
<proteinExistence type="predicted"/>
<protein>
    <submittedName>
        <fullName evidence="1">Uncharacterized protein</fullName>
    </submittedName>
</protein>